<reference evidence="1" key="1">
    <citation type="submission" date="2017-07" db="EMBL/GenBank/DDBJ databases">
        <title>Taro Niue Genome Assembly and Annotation.</title>
        <authorList>
            <person name="Atibalentja N."/>
            <person name="Keating K."/>
            <person name="Fields C.J."/>
        </authorList>
    </citation>
    <scope>NUCLEOTIDE SEQUENCE</scope>
    <source>
        <strain evidence="1">Niue_2</strain>
        <tissue evidence="1">Leaf</tissue>
    </source>
</reference>
<organism evidence="1 2">
    <name type="scientific">Colocasia esculenta</name>
    <name type="common">Wild taro</name>
    <name type="synonym">Arum esculentum</name>
    <dbReference type="NCBI Taxonomy" id="4460"/>
    <lineage>
        <taxon>Eukaryota</taxon>
        <taxon>Viridiplantae</taxon>
        <taxon>Streptophyta</taxon>
        <taxon>Embryophyta</taxon>
        <taxon>Tracheophyta</taxon>
        <taxon>Spermatophyta</taxon>
        <taxon>Magnoliopsida</taxon>
        <taxon>Liliopsida</taxon>
        <taxon>Araceae</taxon>
        <taxon>Aroideae</taxon>
        <taxon>Colocasieae</taxon>
        <taxon>Colocasia</taxon>
    </lineage>
</organism>
<dbReference type="EMBL" id="NMUH01000676">
    <property type="protein sequence ID" value="MQL83133.1"/>
    <property type="molecule type" value="Genomic_DNA"/>
</dbReference>
<dbReference type="Proteomes" id="UP000652761">
    <property type="component" value="Unassembled WGS sequence"/>
</dbReference>
<keyword evidence="2" id="KW-1185">Reference proteome</keyword>
<dbReference type="AlphaFoldDB" id="A0A843UQE8"/>
<evidence type="ECO:0000313" key="2">
    <source>
        <dbReference type="Proteomes" id="UP000652761"/>
    </source>
</evidence>
<name>A0A843UQE8_COLES</name>
<gene>
    <name evidence="1" type="ORF">Taro_015628</name>
</gene>
<comment type="caution">
    <text evidence="1">The sequence shown here is derived from an EMBL/GenBank/DDBJ whole genome shotgun (WGS) entry which is preliminary data.</text>
</comment>
<evidence type="ECO:0000313" key="1">
    <source>
        <dbReference type="EMBL" id="MQL83133.1"/>
    </source>
</evidence>
<sequence>MALPKKGTHALLAHPCRVAFRWLAFQQGPSVLPLLLGVRASSVVVGSLALHLGSSSSCTSVWVCQEGCESLRVVWPSPMQGCGLRNR</sequence>
<protein>
    <submittedName>
        <fullName evidence="1">Uncharacterized protein</fullName>
    </submittedName>
</protein>
<proteinExistence type="predicted"/>
<accession>A0A843UQE8</accession>